<sequence length="123" mass="13987">MPLQFFFPESLHPPRTLLFVIAHPTLQNPFGRFSSLQPIIVFLTELKNPHNRTNHYYSKQIEKVNGDEAKAKGNAVFTAENFTDAVRYFTEAINLTPTNHVLFSNQSVTYASLNKFSEALLDA</sequence>
<dbReference type="Gene3D" id="1.25.40.10">
    <property type="entry name" value="Tetratricopeptide repeat domain"/>
    <property type="match status" value="1"/>
</dbReference>
<name>A0ABD1PEP9_9LAMI</name>
<evidence type="ECO:0000313" key="5">
    <source>
        <dbReference type="Proteomes" id="UP001604336"/>
    </source>
</evidence>
<dbReference type="PROSITE" id="PS50005">
    <property type="entry name" value="TPR"/>
    <property type="match status" value="1"/>
</dbReference>
<dbReference type="EMBL" id="JBFOLK010000014">
    <property type="protein sequence ID" value="KAL2462362.1"/>
    <property type="molecule type" value="Genomic_DNA"/>
</dbReference>
<comment type="caution">
    <text evidence="4">The sequence shown here is derived from an EMBL/GenBank/DDBJ whole genome shotgun (WGS) entry which is preliminary data.</text>
</comment>
<feature type="repeat" description="TPR" evidence="3">
    <location>
        <begin position="66"/>
        <end position="99"/>
    </location>
</feature>
<dbReference type="Proteomes" id="UP001604336">
    <property type="component" value="Unassembled WGS sequence"/>
</dbReference>
<dbReference type="SUPFAM" id="SSF48452">
    <property type="entry name" value="TPR-like"/>
    <property type="match status" value="1"/>
</dbReference>
<keyword evidence="1" id="KW-0677">Repeat</keyword>
<keyword evidence="2 3" id="KW-0802">TPR repeat</keyword>
<accession>A0ABD1PEP9</accession>
<evidence type="ECO:0000256" key="2">
    <source>
        <dbReference type="ARBA" id="ARBA00022803"/>
    </source>
</evidence>
<dbReference type="PANTHER" id="PTHR22904">
    <property type="entry name" value="TPR REPEAT CONTAINING PROTEIN"/>
    <property type="match status" value="1"/>
</dbReference>
<reference evidence="5" key="1">
    <citation type="submission" date="2024-07" db="EMBL/GenBank/DDBJ databases">
        <title>Two chromosome-level genome assemblies of Korean endemic species Abeliophyllum distichum and Forsythia ovata (Oleaceae).</title>
        <authorList>
            <person name="Jang H."/>
        </authorList>
    </citation>
    <scope>NUCLEOTIDE SEQUENCE [LARGE SCALE GENOMIC DNA]</scope>
</reference>
<dbReference type="InterPro" id="IPR011990">
    <property type="entry name" value="TPR-like_helical_dom_sf"/>
</dbReference>
<keyword evidence="5" id="KW-1185">Reference proteome</keyword>
<proteinExistence type="predicted"/>
<evidence type="ECO:0000256" key="1">
    <source>
        <dbReference type="ARBA" id="ARBA00022737"/>
    </source>
</evidence>
<dbReference type="InterPro" id="IPR019734">
    <property type="entry name" value="TPR_rpt"/>
</dbReference>
<protein>
    <submittedName>
        <fullName evidence="4">TPR REGION domain-containing protein</fullName>
    </submittedName>
</protein>
<dbReference type="AlphaFoldDB" id="A0ABD1PEP9"/>
<evidence type="ECO:0000313" key="4">
    <source>
        <dbReference type="EMBL" id="KAL2462362.1"/>
    </source>
</evidence>
<dbReference type="PANTHER" id="PTHR22904:SF533">
    <property type="entry name" value="HSP70-HSP90 ORGANIZING PROTEIN 3"/>
    <property type="match status" value="1"/>
</dbReference>
<gene>
    <name evidence="4" type="ORF">Adt_45782</name>
</gene>
<evidence type="ECO:0000256" key="3">
    <source>
        <dbReference type="PROSITE-ProRule" id="PRU00339"/>
    </source>
</evidence>
<organism evidence="4 5">
    <name type="scientific">Abeliophyllum distichum</name>
    <dbReference type="NCBI Taxonomy" id="126358"/>
    <lineage>
        <taxon>Eukaryota</taxon>
        <taxon>Viridiplantae</taxon>
        <taxon>Streptophyta</taxon>
        <taxon>Embryophyta</taxon>
        <taxon>Tracheophyta</taxon>
        <taxon>Spermatophyta</taxon>
        <taxon>Magnoliopsida</taxon>
        <taxon>eudicotyledons</taxon>
        <taxon>Gunneridae</taxon>
        <taxon>Pentapetalae</taxon>
        <taxon>asterids</taxon>
        <taxon>lamiids</taxon>
        <taxon>Lamiales</taxon>
        <taxon>Oleaceae</taxon>
        <taxon>Forsythieae</taxon>
        <taxon>Abeliophyllum</taxon>
    </lineage>
</organism>